<dbReference type="InterPro" id="IPR050361">
    <property type="entry name" value="MPP/UQCRC_Complex"/>
</dbReference>
<organism evidence="5 6">
    <name type="scientific">Undibacterium cyanobacteriorum</name>
    <dbReference type="NCBI Taxonomy" id="3073561"/>
    <lineage>
        <taxon>Bacteria</taxon>
        <taxon>Pseudomonadati</taxon>
        <taxon>Pseudomonadota</taxon>
        <taxon>Betaproteobacteria</taxon>
        <taxon>Burkholderiales</taxon>
        <taxon>Oxalobacteraceae</taxon>
        <taxon>Undibacterium</taxon>
    </lineage>
</organism>
<dbReference type="Pfam" id="PF05193">
    <property type="entry name" value="Peptidase_M16_C"/>
    <property type="match status" value="2"/>
</dbReference>
<reference evidence="5" key="1">
    <citation type="submission" date="2023-09" db="EMBL/GenBank/DDBJ databases">
        <title>Undibacterium sp. 20NA77.5 isolated from freshwater.</title>
        <authorList>
            <person name="Le V."/>
            <person name="Ko S.-R."/>
            <person name="Ahn C.-Y."/>
            <person name="Oh H.-M."/>
        </authorList>
    </citation>
    <scope>NUCLEOTIDE SEQUENCE</scope>
    <source>
        <strain evidence="5">20NA77.5</strain>
    </source>
</reference>
<keyword evidence="6" id="KW-1185">Reference proteome</keyword>
<evidence type="ECO:0000259" key="4">
    <source>
        <dbReference type="Pfam" id="PF05193"/>
    </source>
</evidence>
<accession>A0ABY9RGU1</accession>
<dbReference type="Proteomes" id="UP001181355">
    <property type="component" value="Chromosome"/>
</dbReference>
<evidence type="ECO:0000256" key="2">
    <source>
        <dbReference type="SAM" id="SignalP"/>
    </source>
</evidence>
<dbReference type="Pfam" id="PF00675">
    <property type="entry name" value="Peptidase_M16"/>
    <property type="match status" value="1"/>
</dbReference>
<dbReference type="InterPro" id="IPR007863">
    <property type="entry name" value="Peptidase_M16_C"/>
</dbReference>
<proteinExistence type="inferred from homology"/>
<evidence type="ECO:0000256" key="1">
    <source>
        <dbReference type="ARBA" id="ARBA00007261"/>
    </source>
</evidence>
<keyword evidence="2" id="KW-0732">Signal</keyword>
<evidence type="ECO:0000313" key="5">
    <source>
        <dbReference type="EMBL" id="WMW79860.1"/>
    </source>
</evidence>
<evidence type="ECO:0000259" key="3">
    <source>
        <dbReference type="Pfam" id="PF00675"/>
    </source>
</evidence>
<feature type="domain" description="Peptidase M16 N-terminal" evidence="3">
    <location>
        <begin position="64"/>
        <end position="213"/>
    </location>
</feature>
<dbReference type="PANTHER" id="PTHR11851:SF49">
    <property type="entry name" value="MITOCHONDRIAL-PROCESSING PEPTIDASE SUBUNIT ALPHA"/>
    <property type="match status" value="1"/>
</dbReference>
<feature type="domain" description="Peptidase M16 C-terminal" evidence="4">
    <location>
        <begin position="226"/>
        <end position="399"/>
    </location>
</feature>
<feature type="chain" id="PRO_5045898459" evidence="2">
    <location>
        <begin position="23"/>
        <end position="925"/>
    </location>
</feature>
<feature type="domain" description="Peptidase M16 C-terminal" evidence="4">
    <location>
        <begin position="677"/>
        <end position="856"/>
    </location>
</feature>
<dbReference type="PANTHER" id="PTHR11851">
    <property type="entry name" value="METALLOPROTEASE"/>
    <property type="match status" value="1"/>
</dbReference>
<dbReference type="RefSeq" id="WP_309481353.1">
    <property type="nucleotide sequence ID" value="NZ_CP133720.1"/>
</dbReference>
<protein>
    <submittedName>
        <fullName evidence="5">Insulinase family protein</fullName>
    </submittedName>
</protein>
<feature type="signal peptide" evidence="2">
    <location>
        <begin position="1"/>
        <end position="22"/>
    </location>
</feature>
<dbReference type="InterPro" id="IPR011249">
    <property type="entry name" value="Metalloenz_LuxS/M16"/>
</dbReference>
<dbReference type="EMBL" id="CP133720">
    <property type="protein sequence ID" value="WMW79860.1"/>
    <property type="molecule type" value="Genomic_DNA"/>
</dbReference>
<sequence>MRLQTSALCGSILAIASTLAQAKNITPLAAENSAAVGAENIRKIQSLGNVSEYRLDNGLTLLLIPDKKQHSTTINMVYRVGSRYENEHNNGLAHVLEHQLFSALPTLQDEKDETLSVNRLTKEGVNFQANTHFDYTVYQSKFLASNNLLEKLLKLEAFRMQSINFNSHSSEIRSQHTNEKNIVLNELDMKETEPSFIVRRALHKSAFDDHQYRQLPIGSRASIENVDSKQLDSMYKEFYRPSNAVLIVSGAFDTVECLNWVATYFNKLTNPTSTIKIEKKVEPPQNGARTTDIGIASETNLIGVGYHAPPATHSDFMALRLIDNVIANNRFSPFDLRNEIASTSSFHIEAPITSAPHLHFFQLQGPKNDAQERKLLSAIESFSKKPLTEQELNGARKSLIEEFEKIESSSEQLASELATYTGTSDWRLFYLNKKRISTLTLGQVQTAATTYLTGTNRTIVRTHSTQHVKTIEIPDAPALEIEYQQLQDQAAKEFRHADSETWETLNQKILSFELSNGIRISLLPVSRPNHGIQIATRLNFGTEESLRNQQNHAACAGCYFPNFSIINKKKYHSQVPEYSMSKTVDETHFYFAMETLGQVEDQQHLLDLWSAYVRAPLIDSQAIELNKRTRQNQIVKDVSNPQWVAVNEAERYFDPTGKSSIRHVSSSGAMIEGLKNATYANALAFHRKFFGPQNANIVIVGEFDADKMKQQITELLEDWKPAHRFERIPYQLKSVTPTEKEILVPNSSNSFILGYLPLSINDEANEFPSLLIANWIFGGEGLQNRLALKIRHHEGLSYSIGSILDVKAIDKASRWLIYANFAPQNRRLIKQLIKEELDTFLREGVSADELEAAKKNILAEFKKRELEQHDLINRLLDHRRANRDFAYEIKLVQRIQELDVETVNRHLRQLIIPNDVSYFSAGDFR</sequence>
<dbReference type="Gene3D" id="3.30.830.10">
    <property type="entry name" value="Metalloenzyme, LuxS/M16 peptidase-like"/>
    <property type="match status" value="4"/>
</dbReference>
<gene>
    <name evidence="5" type="ORF">RF679_14570</name>
</gene>
<comment type="similarity">
    <text evidence="1">Belongs to the peptidase M16 family.</text>
</comment>
<evidence type="ECO:0000313" key="6">
    <source>
        <dbReference type="Proteomes" id="UP001181355"/>
    </source>
</evidence>
<dbReference type="InterPro" id="IPR011765">
    <property type="entry name" value="Pept_M16_N"/>
</dbReference>
<name>A0ABY9RGU1_9BURK</name>
<dbReference type="SUPFAM" id="SSF63411">
    <property type="entry name" value="LuxS/MPP-like metallohydrolase"/>
    <property type="match status" value="4"/>
</dbReference>